<dbReference type="InParanoid" id="K7UJF0"/>
<dbReference type="EMBL" id="CM000782">
    <property type="protein sequence ID" value="AQK84401.1"/>
    <property type="molecule type" value="Genomic_DNA"/>
</dbReference>
<proteinExistence type="predicted"/>
<evidence type="ECO:0000313" key="3">
    <source>
        <dbReference type="EMBL" id="AQL04869.1"/>
    </source>
</evidence>
<evidence type="ECO:0000313" key="1">
    <source>
        <dbReference type="EMBL" id="AQK84401.1"/>
    </source>
</evidence>
<accession>K7UJF0</accession>
<dbReference type="EMBL" id="CM000784">
    <property type="protein sequence ID" value="AQK95426.1"/>
    <property type="molecule type" value="Genomic_DNA"/>
</dbReference>
<reference evidence="2" key="1">
    <citation type="submission" date="2015-12" db="EMBL/GenBank/DDBJ databases">
        <title>Update maize B73 reference genome by single molecule sequencing technologies.</title>
        <authorList>
            <consortium name="Maize Genome Sequencing Project"/>
            <person name="Ware D."/>
        </authorList>
    </citation>
    <scope>NUCLEOTIDE SEQUENCE</scope>
    <source>
        <tissue evidence="2">Seedling</tissue>
    </source>
</reference>
<organism evidence="2">
    <name type="scientific">Zea mays</name>
    <name type="common">Maize</name>
    <dbReference type="NCBI Taxonomy" id="4577"/>
    <lineage>
        <taxon>Eukaryota</taxon>
        <taxon>Viridiplantae</taxon>
        <taxon>Streptophyta</taxon>
        <taxon>Embryophyta</taxon>
        <taxon>Tracheophyta</taxon>
        <taxon>Spermatophyta</taxon>
        <taxon>Magnoliopsida</taxon>
        <taxon>Liliopsida</taxon>
        <taxon>Poales</taxon>
        <taxon>Poaceae</taxon>
        <taxon>PACMAD clade</taxon>
        <taxon>Panicoideae</taxon>
        <taxon>Andropogonodae</taxon>
        <taxon>Andropogoneae</taxon>
        <taxon>Tripsacinae</taxon>
        <taxon>Zea</taxon>
    </lineage>
</organism>
<dbReference type="EMBL" id="CM000785">
    <property type="protein sequence ID" value="AQL04869.1"/>
    <property type="molecule type" value="Genomic_DNA"/>
</dbReference>
<dbReference type="AlphaFoldDB" id="K7UJF0"/>
<name>K7UJF0_MAIZE</name>
<sequence length="24" mass="2586">MTEKPVLKYLLIGALGLLVVASKE</sequence>
<protein>
    <submittedName>
        <fullName evidence="2">Peptidase S24/S26A/S26B/S26C family protein</fullName>
    </submittedName>
</protein>
<gene>
    <name evidence="2" type="ORF">ZEAMMB73_Zm00001d010993</name>
    <name evidence="1" type="ORF">ZEAMMB73_Zm00001d037594</name>
    <name evidence="3" type="ORF">ZEAMMB73_Zm00001d046694</name>
</gene>
<evidence type="ECO:0000313" key="2">
    <source>
        <dbReference type="EMBL" id="AQK95426.1"/>
    </source>
</evidence>
<dbReference type="HOGENOM" id="CLU_3421600_0_0_1"/>